<name>A0ABS8PV78_9BACT</name>
<sequence>MVLKNIKSFTAIKIIDAIINNERESRRSWMLDIFEKNGSENKCNYRFQLWQHENRPVLLGSEQKYGQRLNYLHQNPVRAGFVFEPQDWKYSSATDYYTNLKGLLDLVNR</sequence>
<accession>A0ABS8PV78</accession>
<evidence type="ECO:0000313" key="2">
    <source>
        <dbReference type="Proteomes" id="UP001199816"/>
    </source>
</evidence>
<dbReference type="Proteomes" id="UP001199816">
    <property type="component" value="Unassembled WGS sequence"/>
</dbReference>
<evidence type="ECO:0000313" key="1">
    <source>
        <dbReference type="EMBL" id="MCD2424974.1"/>
    </source>
</evidence>
<reference evidence="1 2" key="1">
    <citation type="submission" date="2021-11" db="EMBL/GenBank/DDBJ databases">
        <title>Genomic of Niabella pedocola.</title>
        <authorList>
            <person name="Wu T."/>
        </authorList>
    </citation>
    <scope>NUCLEOTIDE SEQUENCE [LARGE SCALE GENOMIC DNA]</scope>
    <source>
        <strain evidence="1 2">JCM 31011</strain>
    </source>
</reference>
<organism evidence="1 2">
    <name type="scientific">Niabella pedocola</name>
    <dbReference type="NCBI Taxonomy" id="1752077"/>
    <lineage>
        <taxon>Bacteria</taxon>
        <taxon>Pseudomonadati</taxon>
        <taxon>Bacteroidota</taxon>
        <taxon>Chitinophagia</taxon>
        <taxon>Chitinophagales</taxon>
        <taxon>Chitinophagaceae</taxon>
        <taxon>Niabella</taxon>
    </lineage>
</organism>
<evidence type="ECO:0008006" key="3">
    <source>
        <dbReference type="Google" id="ProtNLM"/>
    </source>
</evidence>
<gene>
    <name evidence="1" type="ORF">LQ567_19475</name>
</gene>
<keyword evidence="2" id="KW-1185">Reference proteome</keyword>
<comment type="caution">
    <text evidence="1">The sequence shown here is derived from an EMBL/GenBank/DDBJ whole genome shotgun (WGS) entry which is preliminary data.</text>
</comment>
<dbReference type="RefSeq" id="WP_231007340.1">
    <property type="nucleotide sequence ID" value="NZ_JAJNEC010000006.1"/>
</dbReference>
<protein>
    <recommendedName>
        <fullName evidence="3">Transposase</fullName>
    </recommendedName>
</protein>
<dbReference type="Gene3D" id="3.30.70.1290">
    <property type="entry name" value="Transposase IS200-like"/>
    <property type="match status" value="1"/>
</dbReference>
<dbReference type="EMBL" id="JAJNEC010000006">
    <property type="protein sequence ID" value="MCD2424974.1"/>
    <property type="molecule type" value="Genomic_DNA"/>
</dbReference>
<dbReference type="InterPro" id="IPR036515">
    <property type="entry name" value="Transposase_17_sf"/>
</dbReference>
<proteinExistence type="predicted"/>